<dbReference type="VEuPathDB" id="FungiDB:SDRG_11198"/>
<dbReference type="Proteomes" id="UP000030762">
    <property type="component" value="Unassembled WGS sequence"/>
</dbReference>
<reference evidence="2 3" key="1">
    <citation type="submission" date="2012-04" db="EMBL/GenBank/DDBJ databases">
        <title>The Genome Sequence of Saprolegnia declina VS20.</title>
        <authorList>
            <consortium name="The Broad Institute Genome Sequencing Platform"/>
            <person name="Russ C."/>
            <person name="Nusbaum C."/>
            <person name="Tyler B."/>
            <person name="van West P."/>
            <person name="Dieguez-Uribeondo J."/>
            <person name="de Bruijn I."/>
            <person name="Tripathy S."/>
            <person name="Jiang R."/>
            <person name="Young S.K."/>
            <person name="Zeng Q."/>
            <person name="Gargeya S."/>
            <person name="Fitzgerald M."/>
            <person name="Haas B."/>
            <person name="Abouelleil A."/>
            <person name="Alvarado L."/>
            <person name="Arachchi H.M."/>
            <person name="Berlin A."/>
            <person name="Chapman S.B."/>
            <person name="Goldberg J."/>
            <person name="Griggs A."/>
            <person name="Gujja S."/>
            <person name="Hansen M."/>
            <person name="Howarth C."/>
            <person name="Imamovic A."/>
            <person name="Larimer J."/>
            <person name="McCowen C."/>
            <person name="Montmayeur A."/>
            <person name="Murphy C."/>
            <person name="Neiman D."/>
            <person name="Pearson M."/>
            <person name="Priest M."/>
            <person name="Roberts A."/>
            <person name="Saif S."/>
            <person name="Shea T."/>
            <person name="Sisk P."/>
            <person name="Sykes S."/>
            <person name="Wortman J."/>
            <person name="Nusbaum C."/>
            <person name="Birren B."/>
        </authorList>
    </citation>
    <scope>NUCLEOTIDE SEQUENCE [LARGE SCALE GENOMIC DNA]</scope>
    <source>
        <strain evidence="2 3">VS20</strain>
    </source>
</reference>
<evidence type="ECO:0000313" key="3">
    <source>
        <dbReference type="Proteomes" id="UP000030762"/>
    </source>
</evidence>
<dbReference type="OrthoDB" id="4159683at2759"/>
<dbReference type="EMBL" id="JH767171">
    <property type="protein sequence ID" value="EQC31011.1"/>
    <property type="molecule type" value="Genomic_DNA"/>
</dbReference>
<dbReference type="InParanoid" id="T0Q8Q8"/>
<name>T0Q8Q8_SAPDV</name>
<sequence length="221" mass="24730">MAATAITNACVHSVQVLGNDLSFAYPHLKDLDHIIALLVCEDLLIDLVSDHDAKRGMDEELRPAAERDIIQRLKTTAAVAARLVDRVLAQYEAQSDLANLSWASRLALPGRHRIAFRDGPNWAEPDALASSVADLYHTFLANIMPVLMYYTQDLACLKLPHEANMKPLWELVQAYVTTKRVPLRQDRHLHETSDCSCDAPRDGVPGQRRRHPHPAAVPKEH</sequence>
<keyword evidence="3" id="KW-1185">Reference proteome</keyword>
<evidence type="ECO:0000313" key="2">
    <source>
        <dbReference type="EMBL" id="EQC31011.1"/>
    </source>
</evidence>
<dbReference type="AlphaFoldDB" id="T0Q8Q8"/>
<gene>
    <name evidence="2" type="ORF">SDRG_11198</name>
</gene>
<protein>
    <submittedName>
        <fullName evidence="2">Uncharacterized protein</fullName>
    </submittedName>
</protein>
<evidence type="ECO:0000256" key="1">
    <source>
        <dbReference type="SAM" id="MobiDB-lite"/>
    </source>
</evidence>
<organism evidence="2 3">
    <name type="scientific">Saprolegnia diclina (strain VS20)</name>
    <dbReference type="NCBI Taxonomy" id="1156394"/>
    <lineage>
        <taxon>Eukaryota</taxon>
        <taxon>Sar</taxon>
        <taxon>Stramenopiles</taxon>
        <taxon>Oomycota</taxon>
        <taxon>Saprolegniomycetes</taxon>
        <taxon>Saprolegniales</taxon>
        <taxon>Saprolegniaceae</taxon>
        <taxon>Saprolegnia</taxon>
    </lineage>
</organism>
<dbReference type="GeneID" id="19951925"/>
<dbReference type="RefSeq" id="XP_008615450.1">
    <property type="nucleotide sequence ID" value="XM_008617228.1"/>
</dbReference>
<accession>T0Q8Q8</accession>
<feature type="region of interest" description="Disordered" evidence="1">
    <location>
        <begin position="189"/>
        <end position="221"/>
    </location>
</feature>
<proteinExistence type="predicted"/>